<comment type="caution">
    <text evidence="2">The sequence shown here is derived from an EMBL/GenBank/DDBJ whole genome shotgun (WGS) entry which is preliminary data.</text>
</comment>
<dbReference type="Pfam" id="PF24096">
    <property type="entry name" value="DUF7379"/>
    <property type="match status" value="1"/>
</dbReference>
<sequence length="259" mass="27294">MPLTLLGVGVLVLTQLDTPVRTPVGARGVGTGSHPVVEVAGLGSDGQHFARLTAALRERGTAVLDFDAATPGVQPLSYRPARGASIPALATRLVAPRIRAALGRAGYPRDTVVDVVAHSMGGLLVRYLIEHPVAGWAAQVDDLVMVATPNHGSDVVAWETGLGDNPMAGLGREMKPGSAFLDALGYAEPSGEVYTAIGGDPWFLRWLRYGHHGFDDQVPAESPFLTGAAIDTFGYVHGHLLRAEEVVSLIVRTLSARAR</sequence>
<proteinExistence type="predicted"/>
<dbReference type="Gene3D" id="3.40.50.1820">
    <property type="entry name" value="alpha/beta hydrolase"/>
    <property type="match status" value="1"/>
</dbReference>
<gene>
    <name evidence="2" type="ORF">D9V37_02320</name>
</gene>
<dbReference type="InterPro" id="IPR055803">
    <property type="entry name" value="DUF7379"/>
</dbReference>
<dbReference type="Proteomes" id="UP000281708">
    <property type="component" value="Unassembled WGS sequence"/>
</dbReference>
<keyword evidence="3" id="KW-1185">Reference proteome</keyword>
<evidence type="ECO:0000259" key="1">
    <source>
        <dbReference type="Pfam" id="PF24096"/>
    </source>
</evidence>
<dbReference type="AlphaFoldDB" id="A0A3L8P797"/>
<organism evidence="2 3">
    <name type="scientific">Nocardioides mangrovicus</name>
    <dbReference type="NCBI Taxonomy" id="2478913"/>
    <lineage>
        <taxon>Bacteria</taxon>
        <taxon>Bacillati</taxon>
        <taxon>Actinomycetota</taxon>
        <taxon>Actinomycetes</taxon>
        <taxon>Propionibacteriales</taxon>
        <taxon>Nocardioidaceae</taxon>
        <taxon>Nocardioides</taxon>
    </lineage>
</organism>
<evidence type="ECO:0000313" key="2">
    <source>
        <dbReference type="EMBL" id="RLV50812.1"/>
    </source>
</evidence>
<dbReference type="SUPFAM" id="SSF53474">
    <property type="entry name" value="alpha/beta-Hydrolases"/>
    <property type="match status" value="1"/>
</dbReference>
<dbReference type="EMBL" id="RDBE01000001">
    <property type="protein sequence ID" value="RLV50812.1"/>
    <property type="molecule type" value="Genomic_DNA"/>
</dbReference>
<protein>
    <recommendedName>
        <fullName evidence="1">DUF7379 domain-containing protein</fullName>
    </recommendedName>
</protein>
<name>A0A3L8P797_9ACTN</name>
<dbReference type="InterPro" id="IPR029058">
    <property type="entry name" value="AB_hydrolase_fold"/>
</dbReference>
<feature type="domain" description="DUF7379" evidence="1">
    <location>
        <begin position="104"/>
        <end position="155"/>
    </location>
</feature>
<dbReference type="PANTHER" id="PTHR37946:SF1">
    <property type="entry name" value="SLL1969 PROTEIN"/>
    <property type="match status" value="1"/>
</dbReference>
<reference evidence="2 3" key="1">
    <citation type="submission" date="2018-10" db="EMBL/GenBank/DDBJ databases">
        <title>Marmoricola sp. 4Q3S-7 whole genome shotgun sequence.</title>
        <authorList>
            <person name="Li F."/>
        </authorList>
    </citation>
    <scope>NUCLEOTIDE SEQUENCE [LARGE SCALE GENOMIC DNA]</scope>
    <source>
        <strain evidence="2 3">4Q3S-7</strain>
    </source>
</reference>
<evidence type="ECO:0000313" key="3">
    <source>
        <dbReference type="Proteomes" id="UP000281708"/>
    </source>
</evidence>
<dbReference type="PANTHER" id="PTHR37946">
    <property type="entry name" value="SLL1969 PROTEIN"/>
    <property type="match status" value="1"/>
</dbReference>
<accession>A0A3L8P797</accession>
<dbReference type="RefSeq" id="WP_121804493.1">
    <property type="nucleotide sequence ID" value="NZ_RDBE01000001.1"/>
</dbReference>
<dbReference type="OrthoDB" id="8871309at2"/>